<keyword evidence="1" id="KW-0433">Leucine-rich repeat</keyword>
<dbReference type="PANTHER" id="PTHR48051:SF1">
    <property type="entry name" value="RAS SUPPRESSOR PROTEIN 1"/>
    <property type="match status" value="1"/>
</dbReference>
<evidence type="ECO:0000259" key="4">
    <source>
        <dbReference type="Pfam" id="PF23598"/>
    </source>
</evidence>
<protein>
    <submittedName>
        <fullName evidence="5">L domain-like protein</fullName>
    </submittedName>
</protein>
<organism evidence="5 6">
    <name type="scientific">Linnemannia elongata AG-77</name>
    <dbReference type="NCBI Taxonomy" id="1314771"/>
    <lineage>
        <taxon>Eukaryota</taxon>
        <taxon>Fungi</taxon>
        <taxon>Fungi incertae sedis</taxon>
        <taxon>Mucoromycota</taxon>
        <taxon>Mortierellomycotina</taxon>
        <taxon>Mortierellomycetes</taxon>
        <taxon>Mortierellales</taxon>
        <taxon>Mortierellaceae</taxon>
        <taxon>Linnemannia</taxon>
    </lineage>
</organism>
<dbReference type="InterPro" id="IPR055414">
    <property type="entry name" value="LRR_R13L4/SHOC2-like"/>
</dbReference>
<dbReference type="SMART" id="SM00364">
    <property type="entry name" value="LRR_BAC"/>
    <property type="match status" value="6"/>
</dbReference>
<evidence type="ECO:0000313" key="6">
    <source>
        <dbReference type="Proteomes" id="UP000078512"/>
    </source>
</evidence>
<dbReference type="PRINTS" id="PR00019">
    <property type="entry name" value="LEURICHRPT"/>
</dbReference>
<dbReference type="STRING" id="1314771.A0A197KA90"/>
<keyword evidence="2" id="KW-0677">Repeat</keyword>
<reference evidence="5 6" key="1">
    <citation type="submission" date="2016-05" db="EMBL/GenBank/DDBJ databases">
        <title>Genome sequencing reveals origins of a unique bacterial endosymbiosis in the earliest lineages of terrestrial Fungi.</title>
        <authorList>
            <consortium name="DOE Joint Genome Institute"/>
            <person name="Uehling J."/>
            <person name="Gryganskyi A."/>
            <person name="Hameed K."/>
            <person name="Tschaplinski T."/>
            <person name="Misztal P."/>
            <person name="Wu S."/>
            <person name="Desiro A."/>
            <person name="Vande Pol N."/>
            <person name="Du Z.-Y."/>
            <person name="Zienkiewicz A."/>
            <person name="Zienkiewicz K."/>
            <person name="Morin E."/>
            <person name="Tisserant E."/>
            <person name="Splivallo R."/>
            <person name="Hainaut M."/>
            <person name="Henrissat B."/>
            <person name="Ohm R."/>
            <person name="Kuo A."/>
            <person name="Yan J."/>
            <person name="Lipzen A."/>
            <person name="Nolan M."/>
            <person name="Labutti K."/>
            <person name="Barry K."/>
            <person name="Goldstein A."/>
            <person name="Labbe J."/>
            <person name="Schadt C."/>
            <person name="Tuskan G."/>
            <person name="Grigoriev I."/>
            <person name="Martin F."/>
            <person name="Vilgalys R."/>
            <person name="Bonito G."/>
        </authorList>
    </citation>
    <scope>NUCLEOTIDE SEQUENCE [LARGE SCALE GENOMIC DNA]</scope>
    <source>
        <strain evidence="5 6">AG-77</strain>
    </source>
</reference>
<dbReference type="Gene3D" id="3.80.10.10">
    <property type="entry name" value="Ribonuclease Inhibitor"/>
    <property type="match status" value="4"/>
</dbReference>
<dbReference type="Pfam" id="PF23598">
    <property type="entry name" value="LRR_14"/>
    <property type="match status" value="1"/>
</dbReference>
<proteinExistence type="predicted"/>
<dbReference type="SMART" id="SM00369">
    <property type="entry name" value="LRR_TYP"/>
    <property type="match status" value="12"/>
</dbReference>
<dbReference type="EMBL" id="KV442020">
    <property type="protein sequence ID" value="OAQ33606.1"/>
    <property type="molecule type" value="Genomic_DNA"/>
</dbReference>
<evidence type="ECO:0000256" key="2">
    <source>
        <dbReference type="ARBA" id="ARBA00022737"/>
    </source>
</evidence>
<keyword evidence="6" id="KW-1185">Reference proteome</keyword>
<name>A0A197KA90_9FUNG</name>
<sequence length="711" mass="77566">MSRPSVRETIAAARAKMAQEQAKSKSIRGGAADEREAFIGSGVPGVRKTAPAPRRQTDVEILGHAQKSIKSLIANAKGTGIMNLSSRELTEIPLEILNMYHVDPDKVVVDFNSTATAWYDAVDLTRLIASDNKITHIDARIQEFGALVAVDFRANQLTSLPEELSNLQRLAQLNISSNKFTELPSVLFTLTTLVDLQLGGNQLSGALDPAIANLTKLEVLDLSNNQLTEIPQELTHLKAVRKLNLSKNKLERFPVSILANMPKLMELEIGDNKLGCLFSGIGELPTTEEGVQGLELPALVRLDARNSGLHKITDIDGVDDSAKPKIAFLALKELLLSHNLLSNLENLLYVAPQLHYLDLRSNQFTDLPVGVLELSSLRQFDMASNRLEWMPSELGSMYDLTTFLWEGNPIKNIPRTCNNIEALMKLLRQRLTDGPSHADAIRMEALSVNSSVPSNPAASSSPFHRSPPSSQSGSLASRGGSASARNNTANDTPAPAAGSPRKISKNLTLSKKALKELTKEEILEACQDPQIALLDFNALTIFPAVLQQSVGSTLTQITIHHNKISEFPFTLSFPLLLTLDLSDNVLTSLETVDAASVTQIGQDNFPSLNELNLSSNQIKEIPLWLPNAFPRLKTLSMARNKIAAIDPKSFEGLTVLDLSGNDIATLPPLLGNIRSIKSLSLDGNVFRVPRRQILEQGTEAVMEYLRGRIPA</sequence>
<dbReference type="Proteomes" id="UP000078512">
    <property type="component" value="Unassembled WGS sequence"/>
</dbReference>
<gene>
    <name evidence="5" type="ORF">K457DRAFT_88929</name>
</gene>
<evidence type="ECO:0000256" key="3">
    <source>
        <dbReference type="SAM" id="MobiDB-lite"/>
    </source>
</evidence>
<dbReference type="InterPro" id="IPR001611">
    <property type="entry name" value="Leu-rich_rpt"/>
</dbReference>
<dbReference type="PROSITE" id="PS51450">
    <property type="entry name" value="LRR"/>
    <property type="match status" value="4"/>
</dbReference>
<dbReference type="SMART" id="SM00365">
    <property type="entry name" value="LRR_SD22"/>
    <property type="match status" value="5"/>
</dbReference>
<dbReference type="SUPFAM" id="SSF52058">
    <property type="entry name" value="L domain-like"/>
    <property type="match status" value="2"/>
</dbReference>
<dbReference type="PANTHER" id="PTHR48051">
    <property type="match status" value="1"/>
</dbReference>
<accession>A0A197KA90</accession>
<feature type="compositionally biased region" description="Low complexity" evidence="3">
    <location>
        <begin position="451"/>
        <end position="497"/>
    </location>
</feature>
<dbReference type="AlphaFoldDB" id="A0A197KA90"/>
<dbReference type="OrthoDB" id="660555at2759"/>
<dbReference type="InterPro" id="IPR032675">
    <property type="entry name" value="LRR_dom_sf"/>
</dbReference>
<feature type="region of interest" description="Disordered" evidence="3">
    <location>
        <begin position="451"/>
        <end position="502"/>
    </location>
</feature>
<evidence type="ECO:0000313" key="5">
    <source>
        <dbReference type="EMBL" id="OAQ33606.1"/>
    </source>
</evidence>
<dbReference type="InterPro" id="IPR050216">
    <property type="entry name" value="LRR_domain-containing"/>
</dbReference>
<dbReference type="InterPro" id="IPR003591">
    <property type="entry name" value="Leu-rich_rpt_typical-subtyp"/>
</dbReference>
<dbReference type="InterPro" id="IPR025875">
    <property type="entry name" value="Leu-rich_rpt_4"/>
</dbReference>
<evidence type="ECO:0000256" key="1">
    <source>
        <dbReference type="ARBA" id="ARBA00022614"/>
    </source>
</evidence>
<feature type="domain" description="Disease resistance R13L4/SHOC-2-like LRR" evidence="4">
    <location>
        <begin position="153"/>
        <end position="273"/>
    </location>
</feature>
<dbReference type="Pfam" id="PF12799">
    <property type="entry name" value="LRR_4"/>
    <property type="match status" value="1"/>
</dbReference>
<dbReference type="GO" id="GO:0005737">
    <property type="term" value="C:cytoplasm"/>
    <property type="evidence" value="ECO:0007669"/>
    <property type="project" value="TreeGrafter"/>
</dbReference>
<dbReference type="Pfam" id="PF00560">
    <property type="entry name" value="LRR_1"/>
    <property type="match status" value="1"/>
</dbReference>
<dbReference type="FunFam" id="3.80.10.10:FF:000041">
    <property type="entry name" value="LRR receptor-like serine/threonine-protein kinase ERECTA"/>
    <property type="match status" value="1"/>
</dbReference>